<reference evidence="5 6" key="1">
    <citation type="submission" date="2024-07" db="EMBL/GenBank/DDBJ databases">
        <title>Section-level genome sequencing and comparative genomics of Aspergillus sections Usti and Cavernicolus.</title>
        <authorList>
            <consortium name="Lawrence Berkeley National Laboratory"/>
            <person name="Nybo J.L."/>
            <person name="Vesth T.C."/>
            <person name="Theobald S."/>
            <person name="Frisvad J.C."/>
            <person name="Larsen T.O."/>
            <person name="Kjaerboelling I."/>
            <person name="Rothschild-Mancinelli K."/>
            <person name="Lyhne E.K."/>
            <person name="Kogle M.E."/>
            <person name="Barry K."/>
            <person name="Clum A."/>
            <person name="Na H."/>
            <person name="Ledsgaard L."/>
            <person name="Lin J."/>
            <person name="Lipzen A."/>
            <person name="Kuo A."/>
            <person name="Riley R."/>
            <person name="Mondo S."/>
            <person name="Labutti K."/>
            <person name="Haridas S."/>
            <person name="Pangalinan J."/>
            <person name="Salamov A.A."/>
            <person name="Simmons B.A."/>
            <person name="Magnuson J.K."/>
            <person name="Chen J."/>
            <person name="Drula E."/>
            <person name="Henrissat B."/>
            <person name="Wiebenga A."/>
            <person name="Lubbers R.J."/>
            <person name="Gomes A.C."/>
            <person name="Makela M.R."/>
            <person name="Stajich J."/>
            <person name="Grigoriev I.V."/>
            <person name="Mortensen U.H."/>
            <person name="De Vries R.P."/>
            <person name="Baker S.E."/>
            <person name="Andersen M.R."/>
        </authorList>
    </citation>
    <scope>NUCLEOTIDE SEQUENCE [LARGE SCALE GENOMIC DNA]</scope>
    <source>
        <strain evidence="5 6">CBS 123904</strain>
    </source>
</reference>
<evidence type="ECO:0000256" key="2">
    <source>
        <dbReference type="SAM" id="SignalP"/>
    </source>
</evidence>
<evidence type="ECO:0000259" key="4">
    <source>
        <dbReference type="Pfam" id="PF24883"/>
    </source>
</evidence>
<keyword evidence="1" id="KW-0677">Repeat</keyword>
<feature type="signal peptide" evidence="2">
    <location>
        <begin position="1"/>
        <end position="26"/>
    </location>
</feature>
<dbReference type="InterPro" id="IPR035994">
    <property type="entry name" value="Nucleoside_phosphorylase_sf"/>
</dbReference>
<dbReference type="Pfam" id="PF01048">
    <property type="entry name" value="PNP_UDP_1"/>
    <property type="match status" value="1"/>
</dbReference>
<evidence type="ECO:0000313" key="6">
    <source>
        <dbReference type="Proteomes" id="UP001610446"/>
    </source>
</evidence>
<comment type="caution">
    <text evidence="5">The sequence shown here is derived from an EMBL/GenBank/DDBJ whole genome shotgun (WGS) entry which is preliminary data.</text>
</comment>
<dbReference type="Gene3D" id="3.40.50.1580">
    <property type="entry name" value="Nucleoside phosphorylase domain"/>
    <property type="match status" value="1"/>
</dbReference>
<keyword evidence="6" id="KW-1185">Reference proteome</keyword>
<dbReference type="SUPFAM" id="SSF53167">
    <property type="entry name" value="Purine and uridine phosphorylases"/>
    <property type="match status" value="1"/>
</dbReference>
<dbReference type="PANTHER" id="PTHR46082">
    <property type="entry name" value="ATP/GTP-BINDING PROTEIN-RELATED"/>
    <property type="match status" value="1"/>
</dbReference>
<dbReference type="EMBL" id="JBFXLU010000008">
    <property type="protein sequence ID" value="KAL2855967.1"/>
    <property type="molecule type" value="Genomic_DNA"/>
</dbReference>
<dbReference type="Gene3D" id="3.40.50.300">
    <property type="entry name" value="P-loop containing nucleotide triphosphate hydrolases"/>
    <property type="match status" value="1"/>
</dbReference>
<evidence type="ECO:0008006" key="7">
    <source>
        <dbReference type="Google" id="ProtNLM"/>
    </source>
</evidence>
<sequence length="850" mass="95503">MKRRRPGASNFTIGWICPLALEYTAAKRVLDEEYDDADSEYATGRIHNHEVVICCLPAGVMGTNAAAAAATRMISTFPSITSLLLVGIAGGAPSDKVDIRLGDVVVGQPVGQYGGVVQYDFGKTVPGGFQRIGSMNAPSHALLTAVSRFKSSLCSQATRERMRPYLVGRPPSEADILFESHYDHPGGDICDSCRKDMIVHRAHRDDDMKVFFGTIASGNSVIKYGRTRDQITSALEGVLCFEMEAAGVVNLQSCLVIRGICDYADSHKNKFFQPFAASAAAAAAREILTYLPFTSVERGPRFHEELQSHSTFYQQTLVLNQTMTKRSSTAQARISPEKRQLYHESLAFDQLDSRHRTVRMAHSKTCRWILSSPEYKGWLDPNHYHQHHGFLWIKGKPGAGKSTLMKFAFTQARKLASTTVVSFFFNARGDTLEKTVIGMLRALLYQILERMPDLRVVFDMVPTFITPGQAPDWDVETLKVLLQTCVEKLQLDDSPVICYIDALDECDEEEIRDMLSFFEQLGELAASKNYPLLVCFSSRHYPHVTIDHKIELVLEDQDGHQQDIANYVHSELKAGRSKKVIQIKDDIITRSSAIFLWVVLVVQILNKECDRGRVHVLEQRLKEIPDGLHSLLKDILTRDNNDMATTLLCLQWILYAKRPLSQEEAYFAILAGTMSSEDLANWTTEEADNEAMKKLVLDSSKGLAEFTKSKKATVQFIHESVRDFLHDEGLVNIRVGTIGPGPSHEALKKCCLQYVNIDLFTRLPRFQSLPPGKSTECRELRGRASTLYPFLQYAVENVLHHADMAGVHGITQANFVASFPLDTWVLKINLYEKHNKRRYKSADQMPETAR</sequence>
<evidence type="ECO:0000313" key="5">
    <source>
        <dbReference type="EMBL" id="KAL2855967.1"/>
    </source>
</evidence>
<feature type="chain" id="PRO_5047169010" description="Nucleoside phosphorylase domain-containing protein" evidence="2">
    <location>
        <begin position="27"/>
        <end position="850"/>
    </location>
</feature>
<feature type="domain" description="Nephrocystin 3-like N-terminal" evidence="4">
    <location>
        <begin position="365"/>
        <end position="539"/>
    </location>
</feature>
<dbReference type="InterPro" id="IPR027417">
    <property type="entry name" value="P-loop_NTPase"/>
</dbReference>
<protein>
    <recommendedName>
        <fullName evidence="7">Nucleoside phosphorylase domain-containing protein</fullName>
    </recommendedName>
</protein>
<dbReference type="Proteomes" id="UP001610446">
    <property type="component" value="Unassembled WGS sequence"/>
</dbReference>
<dbReference type="PANTHER" id="PTHR46082:SF11">
    <property type="entry name" value="AAA+ ATPASE DOMAIN-CONTAINING PROTEIN-RELATED"/>
    <property type="match status" value="1"/>
</dbReference>
<keyword evidence="2" id="KW-0732">Signal</keyword>
<dbReference type="InterPro" id="IPR000845">
    <property type="entry name" value="Nucleoside_phosphorylase_d"/>
</dbReference>
<dbReference type="InterPro" id="IPR053137">
    <property type="entry name" value="NLR-like"/>
</dbReference>
<evidence type="ECO:0000256" key="1">
    <source>
        <dbReference type="ARBA" id="ARBA00022737"/>
    </source>
</evidence>
<dbReference type="Pfam" id="PF24883">
    <property type="entry name" value="NPHP3_N"/>
    <property type="match status" value="1"/>
</dbReference>
<feature type="domain" description="Nucleoside phosphorylase" evidence="3">
    <location>
        <begin position="16"/>
        <end position="291"/>
    </location>
</feature>
<name>A0ABR4KUM4_9EURO</name>
<evidence type="ECO:0000259" key="3">
    <source>
        <dbReference type="Pfam" id="PF01048"/>
    </source>
</evidence>
<dbReference type="SUPFAM" id="SSF52540">
    <property type="entry name" value="P-loop containing nucleoside triphosphate hydrolases"/>
    <property type="match status" value="1"/>
</dbReference>
<proteinExistence type="predicted"/>
<dbReference type="InterPro" id="IPR056884">
    <property type="entry name" value="NPHP3-like_N"/>
</dbReference>
<accession>A0ABR4KUM4</accession>
<organism evidence="5 6">
    <name type="scientific">Aspergillus pseudoustus</name>
    <dbReference type="NCBI Taxonomy" id="1810923"/>
    <lineage>
        <taxon>Eukaryota</taxon>
        <taxon>Fungi</taxon>
        <taxon>Dikarya</taxon>
        <taxon>Ascomycota</taxon>
        <taxon>Pezizomycotina</taxon>
        <taxon>Eurotiomycetes</taxon>
        <taxon>Eurotiomycetidae</taxon>
        <taxon>Eurotiales</taxon>
        <taxon>Aspergillaceae</taxon>
        <taxon>Aspergillus</taxon>
        <taxon>Aspergillus subgen. Nidulantes</taxon>
    </lineage>
</organism>
<gene>
    <name evidence="5" type="ORF">BJY01DRAFT_231401</name>
</gene>